<reference evidence="1" key="1">
    <citation type="submission" date="2022-09" db="EMBL/GenBank/DDBJ databases">
        <title>Fusarium specimens isolated from Avocado Roots.</title>
        <authorList>
            <person name="Stajich J."/>
            <person name="Roper C."/>
            <person name="Heimlech-Rivalta G."/>
        </authorList>
    </citation>
    <scope>NUCLEOTIDE SEQUENCE</scope>
    <source>
        <strain evidence="1">CF00136</strain>
    </source>
</reference>
<dbReference type="OrthoDB" id="5424209at2759"/>
<proteinExistence type="predicted"/>
<protein>
    <submittedName>
        <fullName evidence="1">Uncharacterized protein</fullName>
    </submittedName>
</protein>
<evidence type="ECO:0000313" key="2">
    <source>
        <dbReference type="Proteomes" id="UP001152049"/>
    </source>
</evidence>
<sequence length="246" mass="27903">MASTPSTSTNSELRVISGWKRVAWPELRILPLKLLPEDLPAHIQQASQEILRNARIIVEKHKLLPDGNEEDHVNLGMRRQMPYGARVPSLVVVAPWSPEMTPVWEEAVHEMAVFLTEFSKTSSIGQGDIHVEIIAPELQQTLYCTSIDEPGLSPEDWDEVRDKVYDCLESFDTTKGKMSTIALFKYGVLPDPEANPTTIYISVFIDSDETGWYEVIAAMKSMLESVGWNHVQIHMEHNEGWNEIFD</sequence>
<evidence type="ECO:0000313" key="1">
    <source>
        <dbReference type="EMBL" id="KAJ4247126.1"/>
    </source>
</evidence>
<dbReference type="AlphaFoldDB" id="A0A9W8RKV7"/>
<name>A0A9W8RKV7_9HYPO</name>
<keyword evidence="2" id="KW-1185">Reference proteome</keyword>
<dbReference type="Proteomes" id="UP001152049">
    <property type="component" value="Unassembled WGS sequence"/>
</dbReference>
<comment type="caution">
    <text evidence="1">The sequence shown here is derived from an EMBL/GenBank/DDBJ whole genome shotgun (WGS) entry which is preliminary data.</text>
</comment>
<gene>
    <name evidence="1" type="ORF">NW762_013264</name>
</gene>
<organism evidence="1 2">
    <name type="scientific">Fusarium torreyae</name>
    <dbReference type="NCBI Taxonomy" id="1237075"/>
    <lineage>
        <taxon>Eukaryota</taxon>
        <taxon>Fungi</taxon>
        <taxon>Dikarya</taxon>
        <taxon>Ascomycota</taxon>
        <taxon>Pezizomycotina</taxon>
        <taxon>Sordariomycetes</taxon>
        <taxon>Hypocreomycetidae</taxon>
        <taxon>Hypocreales</taxon>
        <taxon>Nectriaceae</taxon>
        <taxon>Fusarium</taxon>
    </lineage>
</organism>
<dbReference type="EMBL" id="JAOQAZ010000040">
    <property type="protein sequence ID" value="KAJ4247126.1"/>
    <property type="molecule type" value="Genomic_DNA"/>
</dbReference>
<accession>A0A9W8RKV7</accession>